<gene>
    <name evidence="1" type="ORF">ElyMa_006108300</name>
</gene>
<name>A0AAV4GT96_9GAST</name>
<keyword evidence="2" id="KW-1185">Reference proteome</keyword>
<evidence type="ECO:0000313" key="1">
    <source>
        <dbReference type="EMBL" id="GFR88774.1"/>
    </source>
</evidence>
<protein>
    <submittedName>
        <fullName evidence="1">Gag-Pro-Pol polyprotein</fullName>
    </submittedName>
</protein>
<sequence>MSPRNGQLDTAIPYKPVNCYEWRHPAVEVSWDSSDEQANVKVGDEVWVNLPSEKGTQQWTRGEVTGVNSGNNVEVDGMLRHVLDIIPVISAEEVEIEQELSTEDEVIGRPCSQRQRRLRVWMRDYTV</sequence>
<comment type="caution">
    <text evidence="1">The sequence shown here is derived from an EMBL/GenBank/DDBJ whole genome shotgun (WGS) entry which is preliminary data.</text>
</comment>
<dbReference type="AlphaFoldDB" id="A0AAV4GT96"/>
<accession>A0AAV4GT96</accession>
<reference evidence="1 2" key="1">
    <citation type="journal article" date="2021" name="Elife">
        <title>Chloroplast acquisition without the gene transfer in kleptoplastic sea slugs, Plakobranchus ocellatus.</title>
        <authorList>
            <person name="Maeda T."/>
            <person name="Takahashi S."/>
            <person name="Yoshida T."/>
            <person name="Shimamura S."/>
            <person name="Takaki Y."/>
            <person name="Nagai Y."/>
            <person name="Toyoda A."/>
            <person name="Suzuki Y."/>
            <person name="Arimoto A."/>
            <person name="Ishii H."/>
            <person name="Satoh N."/>
            <person name="Nishiyama T."/>
            <person name="Hasebe M."/>
            <person name="Maruyama T."/>
            <person name="Minagawa J."/>
            <person name="Obokata J."/>
            <person name="Shigenobu S."/>
        </authorList>
    </citation>
    <scope>NUCLEOTIDE SEQUENCE [LARGE SCALE GENOMIC DNA]</scope>
</reference>
<organism evidence="1 2">
    <name type="scientific">Elysia marginata</name>
    <dbReference type="NCBI Taxonomy" id="1093978"/>
    <lineage>
        <taxon>Eukaryota</taxon>
        <taxon>Metazoa</taxon>
        <taxon>Spiralia</taxon>
        <taxon>Lophotrochozoa</taxon>
        <taxon>Mollusca</taxon>
        <taxon>Gastropoda</taxon>
        <taxon>Heterobranchia</taxon>
        <taxon>Euthyneura</taxon>
        <taxon>Panpulmonata</taxon>
        <taxon>Sacoglossa</taxon>
        <taxon>Placobranchoidea</taxon>
        <taxon>Plakobranchidae</taxon>
        <taxon>Elysia</taxon>
    </lineage>
</organism>
<proteinExistence type="predicted"/>
<dbReference type="EMBL" id="BMAT01012257">
    <property type="protein sequence ID" value="GFR88774.1"/>
    <property type="molecule type" value="Genomic_DNA"/>
</dbReference>
<evidence type="ECO:0000313" key="2">
    <source>
        <dbReference type="Proteomes" id="UP000762676"/>
    </source>
</evidence>
<dbReference type="Proteomes" id="UP000762676">
    <property type="component" value="Unassembled WGS sequence"/>
</dbReference>